<accession>E0S3S9</accession>
<proteinExistence type="predicted"/>
<dbReference type="RefSeq" id="WP_013282710.1">
    <property type="nucleotide sequence ID" value="NC_014389.1"/>
</dbReference>
<dbReference type="KEGG" id="bpb:bpr_II122"/>
<evidence type="ECO:0000313" key="2">
    <source>
        <dbReference type="Proteomes" id="UP000001299"/>
    </source>
</evidence>
<organism evidence="1 2">
    <name type="scientific">Butyrivibrio proteoclasticus (strain ATCC 51982 / DSM 14932 / B316)</name>
    <name type="common">Clostridium proteoclasticum</name>
    <dbReference type="NCBI Taxonomy" id="515622"/>
    <lineage>
        <taxon>Bacteria</taxon>
        <taxon>Bacillati</taxon>
        <taxon>Bacillota</taxon>
        <taxon>Clostridia</taxon>
        <taxon>Lachnospirales</taxon>
        <taxon>Lachnospiraceae</taxon>
        <taxon>Butyrivibrio</taxon>
    </lineage>
</organism>
<evidence type="ECO:0000313" key="1">
    <source>
        <dbReference type="EMBL" id="ADL36061.1"/>
    </source>
</evidence>
<geneLocation type="plasmid" evidence="1 2">
    <name>pCY360</name>
</geneLocation>
<dbReference type="AlphaFoldDB" id="E0S3S9"/>
<gene>
    <name evidence="1" type="ordered locus">bpr_II122</name>
</gene>
<reference evidence="1 2" key="1">
    <citation type="journal article" date="2010" name="PLoS ONE">
        <title>The glycobiome of the rumen bacterium Butyrivibrio proteoclasticus B316(T) highlights adaptation to a polysaccharide-rich environment.</title>
        <authorList>
            <person name="Kelly W.J."/>
            <person name="Leahy S.C."/>
            <person name="Altermann E."/>
            <person name="Yeoman C.J."/>
            <person name="Dunne J.C."/>
            <person name="Kong Z."/>
            <person name="Pacheco D.M."/>
            <person name="Li D."/>
            <person name="Noel S.J."/>
            <person name="Moon C.D."/>
            <person name="Cookson A.L."/>
            <person name="Attwood G.T."/>
        </authorList>
    </citation>
    <scope>NUCLEOTIDE SEQUENCE [LARGE SCALE GENOMIC DNA]</scope>
    <source>
        <strain evidence="2">ATCC 51982 / DSM 14932 / B316</strain>
        <plasmid evidence="2">Plasmid pCY360</plasmid>
    </source>
</reference>
<dbReference type="HOGENOM" id="CLU_2421389_0_0_9"/>
<keyword evidence="2" id="KW-1185">Reference proteome</keyword>
<keyword evidence="1" id="KW-0614">Plasmid</keyword>
<name>E0S3S9_BUTPB</name>
<sequence>MLNTALKYNPNKTYTAVPNFLLGEVLDAVKKIDPTCDTIAEASEDYPEDLPDYAIVNNIPIYADITAVGAHVYPSDVQALMNEIQAKGSDI</sequence>
<dbReference type="EMBL" id="CP001812">
    <property type="protein sequence ID" value="ADL36061.1"/>
    <property type="molecule type" value="Genomic_DNA"/>
</dbReference>
<dbReference type="Proteomes" id="UP000001299">
    <property type="component" value="Plasmid pCY360"/>
</dbReference>
<protein>
    <submittedName>
        <fullName evidence="1">Uncharacterized protein</fullName>
    </submittedName>
</protein>